<dbReference type="EMBL" id="SRPW01001753">
    <property type="protein sequence ID" value="KAG5999250.1"/>
    <property type="molecule type" value="Genomic_DNA"/>
</dbReference>
<name>A0A9P7N973_9HYPO</name>
<dbReference type="AlphaFoldDB" id="A0A9P7N973"/>
<proteinExistence type="predicted"/>
<keyword evidence="2" id="KW-1185">Reference proteome</keyword>
<gene>
    <name evidence="1" type="ORF">E4U43_002186</name>
</gene>
<protein>
    <submittedName>
        <fullName evidence="1">Uncharacterized protein</fullName>
    </submittedName>
</protein>
<evidence type="ECO:0000313" key="2">
    <source>
        <dbReference type="Proteomes" id="UP000748025"/>
    </source>
</evidence>
<evidence type="ECO:0000313" key="1">
    <source>
        <dbReference type="EMBL" id="KAG5999250.1"/>
    </source>
</evidence>
<dbReference type="Proteomes" id="UP000748025">
    <property type="component" value="Unassembled WGS sequence"/>
</dbReference>
<organism evidence="1 2">
    <name type="scientific">Claviceps pusilla</name>
    <dbReference type="NCBI Taxonomy" id="123648"/>
    <lineage>
        <taxon>Eukaryota</taxon>
        <taxon>Fungi</taxon>
        <taxon>Dikarya</taxon>
        <taxon>Ascomycota</taxon>
        <taxon>Pezizomycotina</taxon>
        <taxon>Sordariomycetes</taxon>
        <taxon>Hypocreomycetidae</taxon>
        <taxon>Hypocreales</taxon>
        <taxon>Clavicipitaceae</taxon>
        <taxon>Claviceps</taxon>
    </lineage>
</organism>
<feature type="non-terminal residue" evidence="1">
    <location>
        <position position="1"/>
    </location>
</feature>
<accession>A0A9P7N973</accession>
<sequence>MDVEIEHLPPVRAGARLTVPGSDWLGRQSTVLLSLKCIGREDQRLKTAAWLMVLLHGSLARYDQCCTWNWELEKKDGMRTTISLVHIASTKSSRQKQKKKYGRDLG</sequence>
<comment type="caution">
    <text evidence="1">The sequence shown here is derived from an EMBL/GenBank/DDBJ whole genome shotgun (WGS) entry which is preliminary data.</text>
</comment>
<reference evidence="1" key="1">
    <citation type="journal article" date="2020" name="bioRxiv">
        <title>Whole genome comparisons of ergot fungi reveals the divergence and evolution of species within the genus Claviceps are the result of varying mechanisms driving genome evolution and host range expansion.</title>
        <authorList>
            <person name="Wyka S.A."/>
            <person name="Mondo S.J."/>
            <person name="Liu M."/>
            <person name="Dettman J."/>
            <person name="Nalam V."/>
            <person name="Broders K.D."/>
        </authorList>
    </citation>
    <scope>NUCLEOTIDE SEQUENCE</scope>
    <source>
        <strain evidence="1">CCC 602</strain>
    </source>
</reference>